<evidence type="ECO:0000259" key="9">
    <source>
        <dbReference type="Pfam" id="PF20908"/>
    </source>
</evidence>
<dbReference type="InterPro" id="IPR049387">
    <property type="entry name" value="UFSP2-like_2nd"/>
</dbReference>
<comment type="caution">
    <text evidence="10">The sequence shown here is derived from an EMBL/GenBank/DDBJ whole genome shotgun (WGS) entry which is preliminary data.</text>
</comment>
<evidence type="ECO:0000259" key="8">
    <source>
        <dbReference type="Pfam" id="PF07910"/>
    </source>
</evidence>
<sequence>MEFSIDALCLAEKSRIVIESYGLFVDAVCRCIQNLKITLLRTPLEGPDLFEGLKHYHFLPDGLGHMLSVIYPAELSDDELFPLRERLHKELALSMNFPVFRRGNSLFFKRSKSFTPLLNVHVGLKPSGVKDGKQFLVKGHYWYYHYMQENVDDSGWGCAYRAFQTIFSWFRLQGYTSLRVPNHLDIQKCLVRLNDKESSFIGSRQWIGSTEISYCLDSMIGITSRILSVSSDHELDSVARELQCHFEVHGTPVMIGGGVLAHTILGVDFNESSGEVKFLVLDPHYTGEENIKLIQSKGWVSWKTKTFWAKHTFYNVCLPQRPTCI</sequence>
<evidence type="ECO:0000256" key="6">
    <source>
        <dbReference type="ARBA" id="ARBA00057559"/>
    </source>
</evidence>
<comment type="similarity">
    <text evidence="1">Belongs to the peptidase C78 family.</text>
</comment>
<evidence type="ECO:0000313" key="10">
    <source>
        <dbReference type="EMBL" id="KAL1110135.1"/>
    </source>
</evidence>
<keyword evidence="5" id="KW-0788">Thiol protease</keyword>
<dbReference type="Gene3D" id="3.90.70.130">
    <property type="match status" value="1"/>
</dbReference>
<feature type="domain" description="UFSP1/2/DUB catalytic" evidence="8">
    <location>
        <begin position="133"/>
        <end position="317"/>
    </location>
</feature>
<evidence type="ECO:0000256" key="4">
    <source>
        <dbReference type="ARBA" id="ARBA00022801"/>
    </source>
</evidence>
<evidence type="ECO:0000256" key="5">
    <source>
        <dbReference type="ARBA" id="ARBA00022807"/>
    </source>
</evidence>
<feature type="domain" description="UFSP2 second" evidence="9">
    <location>
        <begin position="1"/>
        <end position="108"/>
    </location>
</feature>
<dbReference type="AlphaFoldDB" id="A0ABD0YGF0"/>
<evidence type="ECO:0000313" key="11">
    <source>
        <dbReference type="Proteomes" id="UP001558652"/>
    </source>
</evidence>
<keyword evidence="4" id="KW-0378">Hydrolase</keyword>
<evidence type="ECO:0000256" key="1">
    <source>
        <dbReference type="ARBA" id="ARBA00008552"/>
    </source>
</evidence>
<dbReference type="PANTHER" id="PTHR48153">
    <property type="entry name" value="UFM1-SPECIFIC PROTEASE 2"/>
    <property type="match status" value="1"/>
</dbReference>
<evidence type="ECO:0000256" key="3">
    <source>
        <dbReference type="ARBA" id="ARBA00022786"/>
    </source>
</evidence>
<dbReference type="FunFam" id="3.90.70.130:FF:000001">
    <property type="entry name" value="Probable Ufm1-specific protease 2"/>
    <property type="match status" value="1"/>
</dbReference>
<reference evidence="10 11" key="1">
    <citation type="submission" date="2024-07" db="EMBL/GenBank/DDBJ databases">
        <title>Chromosome-level genome assembly of the water stick insect Ranatra chinensis (Heteroptera: Nepidae).</title>
        <authorList>
            <person name="Liu X."/>
        </authorList>
    </citation>
    <scope>NUCLEOTIDE SEQUENCE [LARGE SCALE GENOMIC DNA]</scope>
    <source>
        <strain evidence="10">Cailab_2021Rc</strain>
        <tissue evidence="10">Muscle</tissue>
    </source>
</reference>
<dbReference type="Pfam" id="PF20908">
    <property type="entry name" value="UfSP2_N"/>
    <property type="match status" value="1"/>
</dbReference>
<keyword evidence="11" id="KW-1185">Reference proteome</keyword>
<dbReference type="InterPro" id="IPR012462">
    <property type="entry name" value="UFSP1/2_DUB_cat"/>
</dbReference>
<dbReference type="PANTHER" id="PTHR48153:SF2">
    <property type="entry name" value="UFM1-SPECIFIC PROTEASE 2"/>
    <property type="match status" value="1"/>
</dbReference>
<dbReference type="GO" id="GO:0006508">
    <property type="term" value="P:proteolysis"/>
    <property type="evidence" value="ECO:0007669"/>
    <property type="project" value="UniProtKB-KW"/>
</dbReference>
<accession>A0ABD0YGF0</accession>
<name>A0ABD0YGF0_9HEMI</name>
<evidence type="ECO:0000256" key="7">
    <source>
        <dbReference type="ARBA" id="ARBA00073264"/>
    </source>
</evidence>
<dbReference type="GO" id="GO:0071567">
    <property type="term" value="F:deUFMylase activity"/>
    <property type="evidence" value="ECO:0007669"/>
    <property type="project" value="UniProtKB-ARBA"/>
</dbReference>
<dbReference type="Pfam" id="PF07910">
    <property type="entry name" value="Peptidase_C78"/>
    <property type="match status" value="1"/>
</dbReference>
<gene>
    <name evidence="10" type="ORF">AAG570_008212</name>
</gene>
<protein>
    <recommendedName>
        <fullName evidence="7">Probable Ufm1-specific protease 2</fullName>
    </recommendedName>
</protein>
<evidence type="ECO:0000256" key="2">
    <source>
        <dbReference type="ARBA" id="ARBA00022670"/>
    </source>
</evidence>
<dbReference type="Proteomes" id="UP001558652">
    <property type="component" value="Unassembled WGS sequence"/>
</dbReference>
<organism evidence="10 11">
    <name type="scientific">Ranatra chinensis</name>
    <dbReference type="NCBI Taxonomy" id="642074"/>
    <lineage>
        <taxon>Eukaryota</taxon>
        <taxon>Metazoa</taxon>
        <taxon>Ecdysozoa</taxon>
        <taxon>Arthropoda</taxon>
        <taxon>Hexapoda</taxon>
        <taxon>Insecta</taxon>
        <taxon>Pterygota</taxon>
        <taxon>Neoptera</taxon>
        <taxon>Paraneoptera</taxon>
        <taxon>Hemiptera</taxon>
        <taxon>Heteroptera</taxon>
        <taxon>Panheteroptera</taxon>
        <taxon>Nepomorpha</taxon>
        <taxon>Nepidae</taxon>
        <taxon>Ranatrinae</taxon>
        <taxon>Ranatra</taxon>
    </lineage>
</organism>
<proteinExistence type="inferred from homology"/>
<dbReference type="SUPFAM" id="SSF54001">
    <property type="entry name" value="Cysteine proteinases"/>
    <property type="match status" value="1"/>
</dbReference>
<dbReference type="InterPro" id="IPR038765">
    <property type="entry name" value="Papain-like_cys_pep_sf"/>
</dbReference>
<comment type="function">
    <text evidence="6">Thiol protease which recognizes and hydrolyzes the peptide bond at the C-terminal Gly of UFM1, a ubiquitin-like modifier protein bound to a number of target proteins. Does not hydrolyze SUMO1 or ISG15 ubiquitin-like proteins.</text>
</comment>
<keyword evidence="2" id="KW-0645">Protease</keyword>
<keyword evidence="3" id="KW-0833">Ubl conjugation pathway</keyword>
<dbReference type="EMBL" id="JBFDAA010000023">
    <property type="protein sequence ID" value="KAL1110135.1"/>
    <property type="molecule type" value="Genomic_DNA"/>
</dbReference>